<sequence>MPKINKKPFVYMVIRNNEKGFTMYSMLFILLLISIITPLLAYLVKTIDYESDYEEVSIQQFFHIIQNEMIKAVNVEEVTTESITLLMPTGEIASIKKYNDLIRRQVNNQGHEVYVRNIKQINFKQLHYGIEIKLTTMHGDQYKKELIIYE</sequence>
<keyword evidence="3" id="KW-1185">Reference proteome</keyword>
<dbReference type="InterPro" id="IPR016977">
    <property type="entry name" value="ComGF"/>
</dbReference>
<protein>
    <recommendedName>
        <fullName evidence="4">Competence protein ComGF</fullName>
    </recommendedName>
</protein>
<organism evidence="2 3">
    <name type="scientific">Ornithinibacillus caprae</name>
    <dbReference type="NCBI Taxonomy" id="2678566"/>
    <lineage>
        <taxon>Bacteria</taxon>
        <taxon>Bacillati</taxon>
        <taxon>Bacillota</taxon>
        <taxon>Bacilli</taxon>
        <taxon>Bacillales</taxon>
        <taxon>Bacillaceae</taxon>
        <taxon>Ornithinibacillus</taxon>
    </lineage>
</organism>
<keyword evidence="1" id="KW-0812">Transmembrane</keyword>
<dbReference type="Proteomes" id="UP000469125">
    <property type="component" value="Unassembled WGS sequence"/>
</dbReference>
<evidence type="ECO:0000313" key="2">
    <source>
        <dbReference type="EMBL" id="MUK87134.1"/>
    </source>
</evidence>
<dbReference type="RefSeq" id="WP_155666551.1">
    <property type="nucleotide sequence ID" value="NZ_WOCA01000001.1"/>
</dbReference>
<proteinExistence type="predicted"/>
<accession>A0A6N8FFV1</accession>
<keyword evidence="1" id="KW-0472">Membrane</keyword>
<evidence type="ECO:0000313" key="3">
    <source>
        <dbReference type="Proteomes" id="UP000469125"/>
    </source>
</evidence>
<dbReference type="AlphaFoldDB" id="A0A6N8FFV1"/>
<feature type="transmembrane region" description="Helical" evidence="1">
    <location>
        <begin position="21"/>
        <end position="44"/>
    </location>
</feature>
<name>A0A6N8FFV1_9BACI</name>
<keyword evidence="1" id="KW-1133">Transmembrane helix</keyword>
<gene>
    <name evidence="2" type="ORF">GMD78_01810</name>
</gene>
<evidence type="ECO:0000256" key="1">
    <source>
        <dbReference type="SAM" id="Phobius"/>
    </source>
</evidence>
<dbReference type="Pfam" id="PF15980">
    <property type="entry name" value="ComGF"/>
    <property type="match status" value="1"/>
</dbReference>
<evidence type="ECO:0008006" key="4">
    <source>
        <dbReference type="Google" id="ProtNLM"/>
    </source>
</evidence>
<dbReference type="EMBL" id="WOCA01000001">
    <property type="protein sequence ID" value="MUK87134.1"/>
    <property type="molecule type" value="Genomic_DNA"/>
</dbReference>
<reference evidence="2 3" key="1">
    <citation type="submission" date="2019-11" db="EMBL/GenBank/DDBJ databases">
        <authorList>
            <person name="Li X."/>
        </authorList>
    </citation>
    <scope>NUCLEOTIDE SEQUENCE [LARGE SCALE GENOMIC DNA]</scope>
    <source>
        <strain evidence="2 3">L9</strain>
    </source>
</reference>
<comment type="caution">
    <text evidence="2">The sequence shown here is derived from an EMBL/GenBank/DDBJ whole genome shotgun (WGS) entry which is preliminary data.</text>
</comment>